<dbReference type="Proteomes" id="UP001558613">
    <property type="component" value="Unassembled WGS sequence"/>
</dbReference>
<feature type="non-terminal residue" evidence="1">
    <location>
        <position position="64"/>
    </location>
</feature>
<organism evidence="1 2">
    <name type="scientific">Cirrhinus molitorella</name>
    <name type="common">mud carp</name>
    <dbReference type="NCBI Taxonomy" id="172907"/>
    <lineage>
        <taxon>Eukaryota</taxon>
        <taxon>Metazoa</taxon>
        <taxon>Chordata</taxon>
        <taxon>Craniata</taxon>
        <taxon>Vertebrata</taxon>
        <taxon>Euteleostomi</taxon>
        <taxon>Actinopterygii</taxon>
        <taxon>Neopterygii</taxon>
        <taxon>Teleostei</taxon>
        <taxon>Ostariophysi</taxon>
        <taxon>Cypriniformes</taxon>
        <taxon>Cyprinidae</taxon>
        <taxon>Labeoninae</taxon>
        <taxon>Labeonini</taxon>
        <taxon>Cirrhinus</taxon>
    </lineage>
</organism>
<evidence type="ECO:0000313" key="2">
    <source>
        <dbReference type="Proteomes" id="UP001558613"/>
    </source>
</evidence>
<sequence>SAQFPTSPVSGVCAVGSSAQVCIWCVHLVSSSPPVDPAKEYGYVITPDNPQANILSELSILTYL</sequence>
<protein>
    <submittedName>
        <fullName evidence="1">Uncharacterized protein</fullName>
    </submittedName>
</protein>
<dbReference type="EMBL" id="JAYMGO010000006">
    <property type="protein sequence ID" value="KAL1272908.1"/>
    <property type="molecule type" value="Genomic_DNA"/>
</dbReference>
<proteinExistence type="predicted"/>
<reference evidence="1 2" key="1">
    <citation type="submission" date="2023-09" db="EMBL/GenBank/DDBJ databases">
        <authorList>
            <person name="Wang M."/>
        </authorList>
    </citation>
    <scope>NUCLEOTIDE SEQUENCE [LARGE SCALE GENOMIC DNA]</scope>
    <source>
        <strain evidence="1">GT-2023</strain>
        <tissue evidence="1">Liver</tissue>
    </source>
</reference>
<evidence type="ECO:0000313" key="1">
    <source>
        <dbReference type="EMBL" id="KAL1272908.1"/>
    </source>
</evidence>
<keyword evidence="2" id="KW-1185">Reference proteome</keyword>
<accession>A0ABR3N7K1</accession>
<comment type="caution">
    <text evidence="1">The sequence shown here is derived from an EMBL/GenBank/DDBJ whole genome shotgun (WGS) entry which is preliminary data.</text>
</comment>
<name>A0ABR3N7K1_9TELE</name>
<gene>
    <name evidence="1" type="ORF">QQF64_028770</name>
</gene>
<feature type="non-terminal residue" evidence="1">
    <location>
        <position position="1"/>
    </location>
</feature>